<keyword evidence="1 3" id="KW-0996">Nickel insertion</keyword>
<dbReference type="PANTHER" id="PTHR33620">
    <property type="entry name" value="UREASE ACCESSORY PROTEIN F"/>
    <property type="match status" value="1"/>
</dbReference>
<dbReference type="EMBL" id="JAUSWM010000011">
    <property type="protein sequence ID" value="MDQ0484839.1"/>
    <property type="molecule type" value="Genomic_DNA"/>
</dbReference>
<dbReference type="InterPro" id="IPR002639">
    <property type="entry name" value="UreF"/>
</dbReference>
<evidence type="ECO:0000256" key="1">
    <source>
        <dbReference type="ARBA" id="ARBA00022988"/>
    </source>
</evidence>
<dbReference type="PANTHER" id="PTHR33620:SF1">
    <property type="entry name" value="UREASE ACCESSORY PROTEIN F"/>
    <property type="match status" value="1"/>
</dbReference>
<evidence type="ECO:0000256" key="3">
    <source>
        <dbReference type="HAMAP-Rule" id="MF_01385"/>
    </source>
</evidence>
<comment type="similarity">
    <text evidence="3">Belongs to the UreF family.</text>
</comment>
<evidence type="ECO:0000256" key="2">
    <source>
        <dbReference type="ARBA" id="ARBA00023186"/>
    </source>
</evidence>
<comment type="subcellular location">
    <subcellularLocation>
        <location evidence="3">Cytoplasm</location>
    </subcellularLocation>
</comment>
<keyword evidence="5" id="KW-1185">Reference proteome</keyword>
<sequence>MAMTNELFPILQLSDSQFPSGAFSHSFGLETYISNGTINSSASFRKVLELFLANQFVYTDGLGCRLAYEGLEAGNLEQLWELDQSLYALGMARETREGNRRIGDRFVKIVSTLYPNHVFDQYNMELKNKNVFGHSALVFAIVSKHLGIERETAISSYGFATASSLVQNAVRGVPLGQTEGQKILVDIQPLLTDIVNRIMLLDETEFGIGAPGLEIAQMQHEAIHVRLFMS</sequence>
<protein>
    <recommendedName>
        <fullName evidence="3">Urease accessory protein UreF</fullName>
    </recommendedName>
</protein>
<comment type="caution">
    <text evidence="4">The sequence shown here is derived from an EMBL/GenBank/DDBJ whole genome shotgun (WGS) entry which is preliminary data.</text>
</comment>
<name>A0ABU0K943_9BACL</name>
<dbReference type="Pfam" id="PF01730">
    <property type="entry name" value="UreF"/>
    <property type="match status" value="1"/>
</dbReference>
<keyword evidence="2 3" id="KW-0143">Chaperone</keyword>
<dbReference type="Proteomes" id="UP001226720">
    <property type="component" value="Unassembled WGS sequence"/>
</dbReference>
<gene>
    <name evidence="3" type="primary">ureF</name>
    <name evidence="4" type="ORF">QO000_003842</name>
</gene>
<dbReference type="HAMAP" id="MF_01385">
    <property type="entry name" value="UreF"/>
    <property type="match status" value="1"/>
</dbReference>
<dbReference type="Gene3D" id="1.10.4190.10">
    <property type="entry name" value="Urease accessory protein UreF"/>
    <property type="match status" value="1"/>
</dbReference>
<organism evidence="4 5">
    <name type="scientific">Guptibacillus hwajinpoensis</name>
    <dbReference type="NCBI Taxonomy" id="208199"/>
    <lineage>
        <taxon>Bacteria</taxon>
        <taxon>Bacillati</taxon>
        <taxon>Bacillota</taxon>
        <taxon>Bacilli</taxon>
        <taxon>Bacillales</taxon>
        <taxon>Guptibacillaceae</taxon>
        <taxon>Guptibacillus</taxon>
    </lineage>
</organism>
<dbReference type="PIRSF" id="PIRSF009467">
    <property type="entry name" value="Ureas_acces_UreF"/>
    <property type="match status" value="1"/>
</dbReference>
<evidence type="ECO:0000313" key="4">
    <source>
        <dbReference type="EMBL" id="MDQ0484839.1"/>
    </source>
</evidence>
<dbReference type="InterPro" id="IPR038277">
    <property type="entry name" value="UreF_sf"/>
</dbReference>
<reference evidence="4" key="1">
    <citation type="submission" date="2023-07" db="EMBL/GenBank/DDBJ databases">
        <title>Genomic Encyclopedia of Type Strains, Phase IV (KMG-IV): sequencing the most valuable type-strain genomes for metagenomic binning, comparative biology and taxonomic classification.</title>
        <authorList>
            <person name="Goeker M."/>
        </authorList>
    </citation>
    <scope>NUCLEOTIDE SEQUENCE [LARGE SCALE GENOMIC DNA]</scope>
    <source>
        <strain evidence="4">JSM 076093</strain>
    </source>
</reference>
<comment type="subunit">
    <text evidence="3">UreD, UreF and UreG form a complex that acts as a GTP-hydrolysis-dependent molecular chaperone, activating the urease apoprotein by helping to assemble the nickel containing metallocenter of UreC. The UreE protein probably delivers the nickel.</text>
</comment>
<proteinExistence type="inferred from homology"/>
<comment type="function">
    <text evidence="3">Required for maturation of urease via the functional incorporation of the urease nickel metallocenter.</text>
</comment>
<evidence type="ECO:0000313" key="5">
    <source>
        <dbReference type="Proteomes" id="UP001226720"/>
    </source>
</evidence>
<keyword evidence="3" id="KW-0963">Cytoplasm</keyword>
<accession>A0ABU0K943</accession>